<evidence type="ECO:0000256" key="3">
    <source>
        <dbReference type="ARBA" id="ARBA00022450"/>
    </source>
</evidence>
<dbReference type="PANTHER" id="PTHR45527:SF1">
    <property type="entry name" value="FATTY ACID SYNTHASE"/>
    <property type="match status" value="1"/>
</dbReference>
<dbReference type="STRING" id="1499967.U27_01904"/>
<dbReference type="Gene3D" id="3.40.50.980">
    <property type="match status" value="2"/>
</dbReference>
<dbReference type="FunFam" id="3.30.300.30:FF:000010">
    <property type="entry name" value="Enterobactin synthetase component F"/>
    <property type="match status" value="1"/>
</dbReference>
<dbReference type="FunFam" id="3.40.50.980:FF:000001">
    <property type="entry name" value="Non-ribosomal peptide synthetase"/>
    <property type="match status" value="1"/>
</dbReference>
<dbReference type="PROSITE" id="PS50075">
    <property type="entry name" value="CARRIER"/>
    <property type="match status" value="2"/>
</dbReference>
<dbReference type="eggNOG" id="COG1020">
    <property type="taxonomic scope" value="Bacteria"/>
</dbReference>
<dbReference type="Pfam" id="PF00550">
    <property type="entry name" value="PP-binding"/>
    <property type="match status" value="2"/>
</dbReference>
<evidence type="ECO:0000256" key="2">
    <source>
        <dbReference type="ARBA" id="ARBA00006432"/>
    </source>
</evidence>
<feature type="domain" description="Carrier" evidence="5">
    <location>
        <begin position="1040"/>
        <end position="1115"/>
    </location>
</feature>
<dbReference type="SUPFAM" id="SSF47336">
    <property type="entry name" value="ACP-like"/>
    <property type="match status" value="2"/>
</dbReference>
<dbReference type="InterPro" id="IPR000873">
    <property type="entry name" value="AMP-dep_synth/lig_dom"/>
</dbReference>
<gene>
    <name evidence="6" type="ORF">U27_01904</name>
</gene>
<dbReference type="FunFam" id="1.10.1200.10:FF:000005">
    <property type="entry name" value="Nonribosomal peptide synthetase 1"/>
    <property type="match status" value="1"/>
</dbReference>
<evidence type="ECO:0000259" key="5">
    <source>
        <dbReference type="PROSITE" id="PS50075"/>
    </source>
</evidence>
<dbReference type="InterPro" id="IPR044894">
    <property type="entry name" value="TubC_N_sf"/>
</dbReference>
<dbReference type="GO" id="GO:0044550">
    <property type="term" value="P:secondary metabolite biosynthetic process"/>
    <property type="evidence" value="ECO:0007669"/>
    <property type="project" value="UniProtKB-ARBA"/>
</dbReference>
<reference evidence="6" key="1">
    <citation type="journal article" date="2015" name="PeerJ">
        <title>First genomic representation of candidate bacterial phylum KSB3 points to enhanced environmental sensing as a trigger of wastewater bulking.</title>
        <authorList>
            <person name="Sekiguchi Y."/>
            <person name="Ohashi A."/>
            <person name="Parks D.H."/>
            <person name="Yamauchi T."/>
            <person name="Tyson G.W."/>
            <person name="Hugenholtz P."/>
        </authorList>
    </citation>
    <scope>NUCLEOTIDE SEQUENCE [LARGE SCALE GENOMIC DNA]</scope>
</reference>
<dbReference type="PROSITE" id="PS00012">
    <property type="entry name" value="PHOSPHOPANTETHEINE"/>
    <property type="match status" value="1"/>
</dbReference>
<dbReference type="FunFam" id="3.40.50.12780:FF:000012">
    <property type="entry name" value="Non-ribosomal peptide synthetase"/>
    <property type="match status" value="1"/>
</dbReference>
<dbReference type="InterPro" id="IPR023213">
    <property type="entry name" value="CAT-like_dom_sf"/>
</dbReference>
<sequence length="1696" mass="190426">MRPVSELLADLRNSGVHILVNGEELHLNAPKGSLTPDLRAEIAQRKADILAFFRAVASGGSQASSPIPVVPRDTPLPLSFAQQRLWFLHQFEEEQRGLYNVSKAFQLHGRLDIQALEQNVSAIVRRHEVLRTSFAMHNGDPVQTILTDARVPFSIRDLQDLSPQEQADSVQHFAVQEAQRPFDLEQGPLLRVLLLRVAPTDHVVVLTIHHIVSDAWSTGILFQELAHIYQAWVTGEPVSLPDLPIQYADFAVWQRNWLQGDRLERLTAYWKNQLEAIPPILELSIEHPRPAIQSFQGKTLRFSLNAALCQKLTTLSQQAGATLFMTLLAAFVSLLARYSGSNDIVVGSPIANRRHPALESLIGFFVNTLVLRVNVAENPTFLDVLQQVRKVTLEAYDHQDLPFERLVEVLQPERNLHSSPLFQVMFVFQNAPKTHMELSGLTVKSLEFDPGIAKFDLTLGFIETEHGTLDGTIEYATDLFDAETITRMIGHLQTILTGIVQDPQKYISDLPLLTQAERQQILEQWNDTHVSYAEQGFLPELFEAQVQHTPDATAVVFNNTPLTYQELNQRANHVAHYLRSLGVGPEVLVGIFVERSLEMMVGLLGILKAGGAYVPLDPEFPQARLQFMIDNSGVSVLLTQKALEKKLPSNQSQKVFLDADWENIAVTSEGNLVHGLHGANLAYVIYTSGSTGLPKGVQISHNALRNFLLFMRQQLGVTARDALLAVTTLSFDIAGLELFLPLIAGGTVVLADRETTLDGRRLSERLEQCGVTVMQATPATWRLMLASGWRNTAELRALCGGEALPRDLAAQLLNGVASLKNLYGPTETTIWSSLHQVTSSDQTIPIGRPIGNTQFYILDASFTPTPVGVAGELYIGGAGLARGYFKRPDLTAEKFVPHPLSSVPGERLYKTGDQVRYLPDGNIEFLGRRDDQVKIRGFRIELGEIETALSEYPAIRQAVVVVQGDDLQSKRIAAYLVPQDNSVSIETLQGFLKEKLPDYMIPSVFVFLDALPLTPNGKIDRRALPSPGSERPRLQAQYVAPRTPVEDLLIGIWSDLLELEHIGIHDDFFQSGGHSLLGTQLISRISQTFGIHLPLRVLFDRPTVAGLAELIANNDILLGQETMIPRAPFACAREYKEGFPLSYAQQRLWFFEQLEPGNAVYNFPMMLQLNGQLHISALQQSLDEVVRRHEILRAYFVTIHGEPRQRIAPVASIPVLIRNLQHLSPTEQIIEVQRLVVAEVLQGFDLARGPLLRASLLQLAESEYILFFMIHHIVFDEWSKGVLLWELSMLYEAFAAGKPSPLAELPIQYTDFACWQRQQLQGKVFEVQLDYWKKTLAGKIPLMRLPTDRPRPRIQTFQGATYSFMFSQSLMKTLKILSQHENVTLFMTLLAAWKILLYHYTGLEDVFVGTLIANRNVKESEDLIGFFANTLVLRTDLSGNPTFRELLRRVREVTLGAYSHQDMPIEKLVEILQPARSLRYHPFFQVLFVFQNTPMEKLELPGVSVTTLKPRNMTALFDLELYIREAEEGLQGNLEYKTDLFDEATMIRLIQHFQTILETGVAHPDWRMTEFPRVYPTKQEQNNIPGILSESDLGIYPIPSVTANASISSLSSPENTLCAIWSKILGVKDVDIYDNFFELGGYSLLAAQLIFQVNAVFHVEIALRSFFENPTVAGLTQIISRLSEQKEVMTRVRESF</sequence>
<keyword evidence="4" id="KW-0597">Phosphoprotein</keyword>
<dbReference type="NCBIfam" id="TIGR01733">
    <property type="entry name" value="AA-adenyl-dom"/>
    <property type="match status" value="1"/>
</dbReference>
<name>A0A0S6W9Y7_VECG1</name>
<evidence type="ECO:0000256" key="1">
    <source>
        <dbReference type="ARBA" id="ARBA00001957"/>
    </source>
</evidence>
<dbReference type="GO" id="GO:0031177">
    <property type="term" value="F:phosphopantetheine binding"/>
    <property type="evidence" value="ECO:0007669"/>
    <property type="project" value="InterPro"/>
</dbReference>
<dbReference type="CDD" id="cd12116">
    <property type="entry name" value="A_NRPS_Ta1_like"/>
    <property type="match status" value="1"/>
</dbReference>
<keyword evidence="3" id="KW-0596">Phosphopantetheine</keyword>
<dbReference type="EMBL" id="DF820463">
    <property type="protein sequence ID" value="GAK55073.1"/>
    <property type="molecule type" value="Genomic_DNA"/>
</dbReference>
<dbReference type="SMART" id="SM00823">
    <property type="entry name" value="PKS_PP"/>
    <property type="match status" value="2"/>
</dbReference>
<dbReference type="HOGENOM" id="CLU_000022_2_10_0"/>
<dbReference type="InterPro" id="IPR006162">
    <property type="entry name" value="Ppantetheine_attach_site"/>
</dbReference>
<dbReference type="Gene3D" id="2.30.38.10">
    <property type="entry name" value="Luciferase, Domain 3"/>
    <property type="match status" value="1"/>
</dbReference>
<keyword evidence="7" id="KW-1185">Reference proteome</keyword>
<protein>
    <submittedName>
        <fullName evidence="6">NcpA protein</fullName>
    </submittedName>
</protein>
<dbReference type="InterPro" id="IPR036736">
    <property type="entry name" value="ACP-like_sf"/>
</dbReference>
<dbReference type="InterPro" id="IPR045851">
    <property type="entry name" value="AMP-bd_C_sf"/>
</dbReference>
<dbReference type="InterPro" id="IPR001242">
    <property type="entry name" value="Condensation_dom"/>
</dbReference>
<dbReference type="InterPro" id="IPR020845">
    <property type="entry name" value="AMP-binding_CS"/>
</dbReference>
<dbReference type="InterPro" id="IPR009081">
    <property type="entry name" value="PP-bd_ACP"/>
</dbReference>
<dbReference type="Proteomes" id="UP000030661">
    <property type="component" value="Unassembled WGS sequence"/>
</dbReference>
<dbReference type="InterPro" id="IPR020806">
    <property type="entry name" value="PKS_PP-bd"/>
</dbReference>
<dbReference type="GO" id="GO:0043041">
    <property type="term" value="P:amino acid activation for nonribosomal peptide biosynthetic process"/>
    <property type="evidence" value="ECO:0007669"/>
    <property type="project" value="TreeGrafter"/>
</dbReference>
<proteinExistence type="inferred from homology"/>
<dbReference type="Pfam" id="PF18563">
    <property type="entry name" value="TubC_N"/>
    <property type="match status" value="1"/>
</dbReference>
<organism evidence="6">
    <name type="scientific">Vecturithrix granuli</name>
    <dbReference type="NCBI Taxonomy" id="1499967"/>
    <lineage>
        <taxon>Bacteria</taxon>
        <taxon>Candidatus Moduliflexota</taxon>
        <taxon>Candidatus Vecturitrichia</taxon>
        <taxon>Candidatus Vecturitrichales</taxon>
        <taxon>Candidatus Vecturitrichaceae</taxon>
        <taxon>Candidatus Vecturithrix</taxon>
    </lineage>
</organism>
<dbReference type="SUPFAM" id="SSF52777">
    <property type="entry name" value="CoA-dependent acyltransferases"/>
    <property type="match status" value="4"/>
</dbReference>
<dbReference type="GO" id="GO:0003824">
    <property type="term" value="F:catalytic activity"/>
    <property type="evidence" value="ECO:0007669"/>
    <property type="project" value="InterPro"/>
</dbReference>
<dbReference type="GO" id="GO:0005829">
    <property type="term" value="C:cytosol"/>
    <property type="evidence" value="ECO:0007669"/>
    <property type="project" value="TreeGrafter"/>
</dbReference>
<dbReference type="Gene3D" id="3.30.559.30">
    <property type="entry name" value="Nonribosomal peptide synthetase, condensation domain"/>
    <property type="match status" value="2"/>
</dbReference>
<comment type="cofactor">
    <cofactor evidence="1">
        <name>pantetheine 4'-phosphate</name>
        <dbReference type="ChEBI" id="CHEBI:47942"/>
    </cofactor>
</comment>
<evidence type="ECO:0000256" key="4">
    <source>
        <dbReference type="ARBA" id="ARBA00022553"/>
    </source>
</evidence>
<dbReference type="PROSITE" id="PS00455">
    <property type="entry name" value="AMP_BINDING"/>
    <property type="match status" value="1"/>
</dbReference>
<dbReference type="Gene3D" id="1.10.10.1830">
    <property type="entry name" value="Non-ribosomal peptide synthase, adenylation domain"/>
    <property type="match status" value="1"/>
</dbReference>
<dbReference type="Pfam" id="PF00668">
    <property type="entry name" value="Condensation"/>
    <property type="match status" value="2"/>
</dbReference>
<dbReference type="Gene3D" id="3.30.559.10">
    <property type="entry name" value="Chloramphenicol acetyltransferase-like domain"/>
    <property type="match status" value="2"/>
</dbReference>
<feature type="domain" description="Carrier" evidence="5">
    <location>
        <begin position="1608"/>
        <end position="1683"/>
    </location>
</feature>
<dbReference type="Gene3D" id="3.30.300.30">
    <property type="match status" value="1"/>
</dbReference>
<dbReference type="InterPro" id="IPR041464">
    <property type="entry name" value="TubC_N"/>
</dbReference>
<dbReference type="Pfam" id="PF00501">
    <property type="entry name" value="AMP-binding"/>
    <property type="match status" value="1"/>
</dbReference>
<dbReference type="CDD" id="cd19531">
    <property type="entry name" value="LCL_NRPS-like"/>
    <property type="match status" value="2"/>
</dbReference>
<dbReference type="InterPro" id="IPR025110">
    <property type="entry name" value="AMP-bd_C"/>
</dbReference>
<dbReference type="Pfam" id="PF13193">
    <property type="entry name" value="AMP-binding_C"/>
    <property type="match status" value="1"/>
</dbReference>
<dbReference type="FunFam" id="3.30.559.30:FF:000001">
    <property type="entry name" value="Non-ribosomal peptide synthetase"/>
    <property type="match status" value="1"/>
</dbReference>
<evidence type="ECO:0000313" key="7">
    <source>
        <dbReference type="Proteomes" id="UP000030661"/>
    </source>
</evidence>
<dbReference type="Gene3D" id="1.10.1200.10">
    <property type="entry name" value="ACP-like"/>
    <property type="match status" value="2"/>
</dbReference>
<dbReference type="InterPro" id="IPR010071">
    <property type="entry name" value="AA_adenyl_dom"/>
</dbReference>
<accession>A0A0S6W9Y7</accession>
<dbReference type="FunFam" id="2.30.38.10:FF:000001">
    <property type="entry name" value="Non-ribosomal peptide synthetase PvdI"/>
    <property type="match status" value="1"/>
</dbReference>
<dbReference type="PANTHER" id="PTHR45527">
    <property type="entry name" value="NONRIBOSOMAL PEPTIDE SYNTHETASE"/>
    <property type="match status" value="1"/>
</dbReference>
<dbReference type="SUPFAM" id="SSF56801">
    <property type="entry name" value="Acetyl-CoA synthetase-like"/>
    <property type="match status" value="1"/>
</dbReference>
<dbReference type="FunFam" id="3.30.559.10:FF:000012">
    <property type="entry name" value="Non-ribosomal peptide synthetase"/>
    <property type="match status" value="2"/>
</dbReference>
<evidence type="ECO:0000313" key="6">
    <source>
        <dbReference type="EMBL" id="GAK55073.1"/>
    </source>
</evidence>
<comment type="similarity">
    <text evidence="2">Belongs to the ATP-dependent AMP-binding enzyme family.</text>
</comment>